<protein>
    <submittedName>
        <fullName evidence="1">Os02g0216500 protein</fullName>
    </submittedName>
</protein>
<keyword evidence="2" id="KW-1185">Reference proteome</keyword>
<organism evidence="1 2">
    <name type="scientific">Oryza sativa subsp. japonica</name>
    <name type="common">Rice</name>
    <dbReference type="NCBI Taxonomy" id="39947"/>
    <lineage>
        <taxon>Eukaryota</taxon>
        <taxon>Viridiplantae</taxon>
        <taxon>Streptophyta</taxon>
        <taxon>Embryophyta</taxon>
        <taxon>Tracheophyta</taxon>
        <taxon>Spermatophyta</taxon>
        <taxon>Magnoliopsida</taxon>
        <taxon>Liliopsida</taxon>
        <taxon>Poales</taxon>
        <taxon>Poaceae</taxon>
        <taxon>BOP clade</taxon>
        <taxon>Oryzoideae</taxon>
        <taxon>Oryzeae</taxon>
        <taxon>Oryzinae</taxon>
        <taxon>Oryza</taxon>
        <taxon>Oryza sativa</taxon>
    </lineage>
</organism>
<name>A0A0P0VGF2_ORYSJ</name>
<proteinExistence type="predicted"/>
<reference evidence="1 2" key="2">
    <citation type="journal article" date="2013" name="Plant Cell Physiol.">
        <title>Rice Annotation Project Database (RAP-DB): an integrative and interactive database for rice genomics.</title>
        <authorList>
            <person name="Sakai H."/>
            <person name="Lee S.S."/>
            <person name="Tanaka T."/>
            <person name="Numa H."/>
            <person name="Kim J."/>
            <person name="Kawahara Y."/>
            <person name="Wakimoto H."/>
            <person name="Yang C.C."/>
            <person name="Iwamoto M."/>
            <person name="Abe T."/>
            <person name="Yamada Y."/>
            <person name="Muto A."/>
            <person name="Inokuchi H."/>
            <person name="Ikemura T."/>
            <person name="Matsumoto T."/>
            <person name="Sasaki T."/>
            <person name="Itoh T."/>
        </authorList>
    </citation>
    <scope>NUCLEOTIDE SEQUENCE [LARGE SCALE GENOMIC DNA]</scope>
    <source>
        <strain evidence="2">cv. Nipponbare</strain>
    </source>
</reference>
<dbReference type="Gramene" id="Os02t0216500-02">
    <property type="protein sequence ID" value="Os02t0216500-02"/>
    <property type="gene ID" value="Os02g0216500"/>
</dbReference>
<evidence type="ECO:0000313" key="2">
    <source>
        <dbReference type="Proteomes" id="UP000059680"/>
    </source>
</evidence>
<dbReference type="AlphaFoldDB" id="A0A0P0VGF2"/>
<accession>A0A0P0VGF2</accession>
<reference evidence="2" key="1">
    <citation type="journal article" date="2005" name="Nature">
        <title>The map-based sequence of the rice genome.</title>
        <authorList>
            <consortium name="International rice genome sequencing project (IRGSP)"/>
            <person name="Matsumoto T."/>
            <person name="Wu J."/>
            <person name="Kanamori H."/>
            <person name="Katayose Y."/>
            <person name="Fujisawa M."/>
            <person name="Namiki N."/>
            <person name="Mizuno H."/>
            <person name="Yamamoto K."/>
            <person name="Antonio B.A."/>
            <person name="Baba T."/>
            <person name="Sakata K."/>
            <person name="Nagamura Y."/>
            <person name="Aoki H."/>
            <person name="Arikawa K."/>
            <person name="Arita K."/>
            <person name="Bito T."/>
            <person name="Chiden Y."/>
            <person name="Fujitsuka N."/>
            <person name="Fukunaka R."/>
            <person name="Hamada M."/>
            <person name="Harada C."/>
            <person name="Hayashi A."/>
            <person name="Hijishita S."/>
            <person name="Honda M."/>
            <person name="Hosokawa S."/>
            <person name="Ichikawa Y."/>
            <person name="Idonuma A."/>
            <person name="Iijima M."/>
            <person name="Ikeda M."/>
            <person name="Ikeno M."/>
            <person name="Ito K."/>
            <person name="Ito S."/>
            <person name="Ito T."/>
            <person name="Ito Y."/>
            <person name="Ito Y."/>
            <person name="Iwabuchi A."/>
            <person name="Kamiya K."/>
            <person name="Karasawa W."/>
            <person name="Kurita K."/>
            <person name="Katagiri S."/>
            <person name="Kikuta A."/>
            <person name="Kobayashi H."/>
            <person name="Kobayashi N."/>
            <person name="Machita K."/>
            <person name="Maehara T."/>
            <person name="Masukawa M."/>
            <person name="Mizubayashi T."/>
            <person name="Mukai Y."/>
            <person name="Nagasaki H."/>
            <person name="Nagata Y."/>
            <person name="Naito S."/>
            <person name="Nakashima M."/>
            <person name="Nakama Y."/>
            <person name="Nakamichi Y."/>
            <person name="Nakamura M."/>
            <person name="Meguro A."/>
            <person name="Negishi M."/>
            <person name="Ohta I."/>
            <person name="Ohta T."/>
            <person name="Okamoto M."/>
            <person name="Ono N."/>
            <person name="Saji S."/>
            <person name="Sakaguchi M."/>
            <person name="Sakai K."/>
            <person name="Shibata M."/>
            <person name="Shimokawa T."/>
            <person name="Song J."/>
            <person name="Takazaki Y."/>
            <person name="Terasawa K."/>
            <person name="Tsugane M."/>
            <person name="Tsuji K."/>
            <person name="Ueda S."/>
            <person name="Waki K."/>
            <person name="Yamagata H."/>
            <person name="Yamamoto M."/>
            <person name="Yamamoto S."/>
            <person name="Yamane H."/>
            <person name="Yoshiki S."/>
            <person name="Yoshihara R."/>
            <person name="Yukawa K."/>
            <person name="Zhong H."/>
            <person name="Yano M."/>
            <person name="Yuan Q."/>
            <person name="Ouyang S."/>
            <person name="Liu J."/>
            <person name="Jones K.M."/>
            <person name="Gansberger K."/>
            <person name="Moffat K."/>
            <person name="Hill J."/>
            <person name="Bera J."/>
            <person name="Fadrosh D."/>
            <person name="Jin S."/>
            <person name="Johri S."/>
            <person name="Kim M."/>
            <person name="Overton L."/>
            <person name="Reardon M."/>
            <person name="Tsitrin T."/>
            <person name="Vuong H."/>
            <person name="Weaver B."/>
            <person name="Ciecko A."/>
            <person name="Tallon L."/>
            <person name="Jackson J."/>
            <person name="Pai G."/>
            <person name="Aken S.V."/>
            <person name="Utterback T."/>
            <person name="Reidmuller S."/>
            <person name="Feldblyum T."/>
            <person name="Hsiao J."/>
            <person name="Zismann V."/>
            <person name="Iobst S."/>
            <person name="de Vazeille A.R."/>
            <person name="Buell C.R."/>
            <person name="Ying K."/>
            <person name="Li Y."/>
            <person name="Lu T."/>
            <person name="Huang Y."/>
            <person name="Zhao Q."/>
            <person name="Feng Q."/>
            <person name="Zhang L."/>
            <person name="Zhu J."/>
            <person name="Weng Q."/>
            <person name="Mu J."/>
            <person name="Lu Y."/>
            <person name="Fan D."/>
            <person name="Liu Y."/>
            <person name="Guan J."/>
            <person name="Zhang Y."/>
            <person name="Yu S."/>
            <person name="Liu X."/>
            <person name="Zhang Y."/>
            <person name="Hong G."/>
            <person name="Han B."/>
            <person name="Choisne N."/>
            <person name="Demange N."/>
            <person name="Orjeda G."/>
            <person name="Samain S."/>
            <person name="Cattolico L."/>
            <person name="Pelletier E."/>
            <person name="Couloux A."/>
            <person name="Segurens B."/>
            <person name="Wincker P."/>
            <person name="D'Hont A."/>
            <person name="Scarpelli C."/>
            <person name="Weissenbach J."/>
            <person name="Salanoubat M."/>
            <person name="Quetier F."/>
            <person name="Yu Y."/>
            <person name="Kim H.R."/>
            <person name="Rambo T."/>
            <person name="Currie J."/>
            <person name="Collura K."/>
            <person name="Luo M."/>
            <person name="Yang T."/>
            <person name="Ammiraju J.S.S."/>
            <person name="Engler F."/>
            <person name="Soderlund C."/>
            <person name="Wing R.A."/>
            <person name="Palmer L.E."/>
            <person name="de la Bastide M."/>
            <person name="Spiegel L."/>
            <person name="Nascimento L."/>
            <person name="Zutavern T."/>
            <person name="O'Shaughnessy A."/>
            <person name="Dike S."/>
            <person name="Dedhia N."/>
            <person name="Preston R."/>
            <person name="Balija V."/>
            <person name="McCombie W.R."/>
            <person name="Chow T."/>
            <person name="Chen H."/>
            <person name="Chung M."/>
            <person name="Chen C."/>
            <person name="Shaw J."/>
            <person name="Wu H."/>
            <person name="Hsiao K."/>
            <person name="Chao Y."/>
            <person name="Chu M."/>
            <person name="Cheng C."/>
            <person name="Hour A."/>
            <person name="Lee P."/>
            <person name="Lin S."/>
            <person name="Lin Y."/>
            <person name="Liou J."/>
            <person name="Liu S."/>
            <person name="Hsing Y."/>
            <person name="Raghuvanshi S."/>
            <person name="Mohanty A."/>
            <person name="Bharti A.K."/>
            <person name="Gaur A."/>
            <person name="Gupta V."/>
            <person name="Kumar D."/>
            <person name="Ravi V."/>
            <person name="Vij S."/>
            <person name="Kapur A."/>
            <person name="Khurana P."/>
            <person name="Khurana P."/>
            <person name="Khurana J.P."/>
            <person name="Tyagi A.K."/>
            <person name="Gaikwad K."/>
            <person name="Singh A."/>
            <person name="Dalal V."/>
            <person name="Srivastava S."/>
            <person name="Dixit A."/>
            <person name="Pal A.K."/>
            <person name="Ghazi I.A."/>
            <person name="Yadav M."/>
            <person name="Pandit A."/>
            <person name="Bhargava A."/>
            <person name="Sureshbabu K."/>
            <person name="Batra K."/>
            <person name="Sharma T.R."/>
            <person name="Mohapatra T."/>
            <person name="Singh N.K."/>
            <person name="Messing J."/>
            <person name="Nelson A.B."/>
            <person name="Fuks G."/>
            <person name="Kavchok S."/>
            <person name="Keizer G."/>
            <person name="Linton E."/>
            <person name="Llaca V."/>
            <person name="Song R."/>
            <person name="Tanyolac B."/>
            <person name="Young S."/>
            <person name="Ho-Il K."/>
            <person name="Hahn J.H."/>
            <person name="Sangsakoo G."/>
            <person name="Vanavichit A."/>
            <person name="de Mattos Luiz.A.T."/>
            <person name="Zimmer P.D."/>
            <person name="Malone G."/>
            <person name="Dellagostin O."/>
            <person name="de Oliveira A.C."/>
            <person name="Bevan M."/>
            <person name="Bancroft I."/>
            <person name="Minx P."/>
            <person name="Cordum H."/>
            <person name="Wilson R."/>
            <person name="Cheng Z."/>
            <person name="Jin W."/>
            <person name="Jiang J."/>
            <person name="Leong S.A."/>
            <person name="Iwama H."/>
            <person name="Gojobori T."/>
            <person name="Itoh T."/>
            <person name="Niimura Y."/>
            <person name="Fujii Y."/>
            <person name="Habara T."/>
            <person name="Sakai H."/>
            <person name="Sato Y."/>
            <person name="Wilson G."/>
            <person name="Kumar K."/>
            <person name="McCouch S."/>
            <person name="Juretic N."/>
            <person name="Hoen D."/>
            <person name="Wright S."/>
            <person name="Bruskiewich R."/>
            <person name="Bureau T."/>
            <person name="Miyao A."/>
            <person name="Hirochika H."/>
            <person name="Nishikawa T."/>
            <person name="Kadowaki K."/>
            <person name="Sugiura M."/>
            <person name="Burr B."/>
            <person name="Sasaki T."/>
        </authorList>
    </citation>
    <scope>NUCLEOTIDE SEQUENCE [LARGE SCALE GENOMIC DNA]</scope>
    <source>
        <strain evidence="2">cv. Nipponbare</strain>
    </source>
</reference>
<dbReference type="Proteomes" id="UP000059680">
    <property type="component" value="Chromosome 2"/>
</dbReference>
<gene>
    <name evidence="1" type="ordered locus">Os02g0216500</name>
    <name evidence="1" type="ORF">OSNPB_020216500</name>
</gene>
<sequence>MVDRIQDDKAIFMLHSLRLLYGKNKAI</sequence>
<reference evidence="1 2" key="3">
    <citation type="journal article" date="2013" name="Rice">
        <title>Improvement of the Oryza sativa Nipponbare reference genome using next generation sequence and optical map data.</title>
        <authorList>
            <person name="Kawahara Y."/>
            <person name="de la Bastide M."/>
            <person name="Hamilton J.P."/>
            <person name="Kanamori H."/>
            <person name="McCombie W.R."/>
            <person name="Ouyang S."/>
            <person name="Schwartz D.C."/>
            <person name="Tanaka T."/>
            <person name="Wu J."/>
            <person name="Zhou S."/>
            <person name="Childs K.L."/>
            <person name="Davidson R.M."/>
            <person name="Lin H."/>
            <person name="Quesada-Ocampo L."/>
            <person name="Vaillancourt B."/>
            <person name="Sakai H."/>
            <person name="Lee S.S."/>
            <person name="Kim J."/>
            <person name="Numa H."/>
            <person name="Itoh T."/>
            <person name="Buell C.R."/>
            <person name="Matsumoto T."/>
        </authorList>
    </citation>
    <scope>NUCLEOTIDE SEQUENCE [LARGE SCALE GENOMIC DNA]</scope>
    <source>
        <strain evidence="2">cv. Nipponbare</strain>
    </source>
</reference>
<dbReference type="ExpressionAtlas" id="A0A0P0VGF2">
    <property type="expression patterns" value="baseline and differential"/>
</dbReference>
<dbReference type="EMBL" id="AP014958">
    <property type="protein sequence ID" value="BAS77652.1"/>
    <property type="molecule type" value="Genomic_DNA"/>
</dbReference>
<evidence type="ECO:0000313" key="1">
    <source>
        <dbReference type="EMBL" id="BAS77652.1"/>
    </source>
</evidence>